<accession>A0A8T0H418</accession>
<dbReference type="GO" id="GO:0005737">
    <property type="term" value="C:cytoplasm"/>
    <property type="evidence" value="ECO:0007669"/>
    <property type="project" value="TreeGrafter"/>
</dbReference>
<comment type="caution">
    <text evidence="1">The sequence shown here is derived from an EMBL/GenBank/DDBJ whole genome shotgun (WGS) entry which is preliminary data.</text>
</comment>
<dbReference type="GO" id="GO:0042026">
    <property type="term" value="P:protein refolding"/>
    <property type="evidence" value="ECO:0007669"/>
    <property type="project" value="TreeGrafter"/>
</dbReference>
<dbReference type="InterPro" id="IPR036869">
    <property type="entry name" value="J_dom_sf"/>
</dbReference>
<keyword evidence="2" id="KW-1185">Reference proteome</keyword>
<proteinExistence type="predicted"/>
<dbReference type="Gene3D" id="1.10.287.110">
    <property type="entry name" value="DnaJ domain"/>
    <property type="match status" value="1"/>
</dbReference>
<organism evidence="1 2">
    <name type="scientific">Ceratodon purpureus</name>
    <name type="common">Fire moss</name>
    <name type="synonym">Dicranum purpureum</name>
    <dbReference type="NCBI Taxonomy" id="3225"/>
    <lineage>
        <taxon>Eukaryota</taxon>
        <taxon>Viridiplantae</taxon>
        <taxon>Streptophyta</taxon>
        <taxon>Embryophyta</taxon>
        <taxon>Bryophyta</taxon>
        <taxon>Bryophytina</taxon>
        <taxon>Bryopsida</taxon>
        <taxon>Dicranidae</taxon>
        <taxon>Pseudoditrichales</taxon>
        <taxon>Ditrichaceae</taxon>
        <taxon>Ceratodon</taxon>
    </lineage>
</organism>
<evidence type="ECO:0000313" key="1">
    <source>
        <dbReference type="EMBL" id="KAG0565114.1"/>
    </source>
</evidence>
<dbReference type="AlphaFoldDB" id="A0A8T0H418"/>
<evidence type="ECO:0008006" key="3">
    <source>
        <dbReference type="Google" id="ProtNLM"/>
    </source>
</evidence>
<dbReference type="PANTHER" id="PTHR43096:SF58">
    <property type="entry name" value="CHAPERONE DNAJ-DOMAIN SUPERFAMILY PROTEIN"/>
    <property type="match status" value="1"/>
</dbReference>
<name>A0A8T0H418_CERPU</name>
<reference evidence="1" key="1">
    <citation type="submission" date="2020-06" db="EMBL/GenBank/DDBJ databases">
        <title>WGS assembly of Ceratodon purpureus strain R40.</title>
        <authorList>
            <person name="Carey S.B."/>
            <person name="Jenkins J."/>
            <person name="Shu S."/>
            <person name="Lovell J.T."/>
            <person name="Sreedasyam A."/>
            <person name="Maumus F."/>
            <person name="Tiley G.P."/>
            <person name="Fernandez-Pozo N."/>
            <person name="Barry K."/>
            <person name="Chen C."/>
            <person name="Wang M."/>
            <person name="Lipzen A."/>
            <person name="Daum C."/>
            <person name="Saski C.A."/>
            <person name="Payton A.C."/>
            <person name="Mcbreen J.C."/>
            <person name="Conrad R.E."/>
            <person name="Kollar L.M."/>
            <person name="Olsson S."/>
            <person name="Huttunen S."/>
            <person name="Landis J.B."/>
            <person name="Wickett N.J."/>
            <person name="Johnson M.G."/>
            <person name="Rensing S.A."/>
            <person name="Grimwood J."/>
            <person name="Schmutz J."/>
            <person name="Mcdaniel S.F."/>
        </authorList>
    </citation>
    <scope>NUCLEOTIDE SEQUENCE</scope>
    <source>
        <strain evidence="1">R40</strain>
    </source>
</reference>
<dbReference type="GO" id="GO:0051082">
    <property type="term" value="F:unfolded protein binding"/>
    <property type="evidence" value="ECO:0007669"/>
    <property type="project" value="TreeGrafter"/>
</dbReference>
<sequence>MSCSSGEDTPYIVNAPRLDSFLSIVSCGQPGAQEKFLEIKNAYQTLVDSKSRSKYDAGSRTRADDWDPFQWGASSSGRKSTQVKEEFYGFNEFFKDLESDLNKRSTSSNAKPNTAGRA</sequence>
<evidence type="ECO:0000313" key="2">
    <source>
        <dbReference type="Proteomes" id="UP000822688"/>
    </source>
</evidence>
<gene>
    <name evidence="1" type="ORF">KC19_8G165700</name>
</gene>
<dbReference type="EMBL" id="CM026429">
    <property type="protein sequence ID" value="KAG0565114.1"/>
    <property type="molecule type" value="Genomic_DNA"/>
</dbReference>
<dbReference type="Proteomes" id="UP000822688">
    <property type="component" value="Chromosome 8"/>
</dbReference>
<dbReference type="PANTHER" id="PTHR43096">
    <property type="entry name" value="DNAJ HOMOLOG 1, MITOCHONDRIAL-RELATED"/>
    <property type="match status" value="1"/>
</dbReference>
<dbReference type="SUPFAM" id="SSF46565">
    <property type="entry name" value="Chaperone J-domain"/>
    <property type="match status" value="1"/>
</dbReference>
<protein>
    <recommendedName>
        <fullName evidence="3">J domain-containing protein</fullName>
    </recommendedName>
</protein>